<dbReference type="EMBL" id="VFLP01000056">
    <property type="protein sequence ID" value="TRX90376.1"/>
    <property type="molecule type" value="Genomic_DNA"/>
</dbReference>
<feature type="domain" description="RING-type" evidence="2">
    <location>
        <begin position="46"/>
        <end position="104"/>
    </location>
</feature>
<dbReference type="Pfam" id="PF13639">
    <property type="entry name" value="zf-RING_2"/>
    <property type="match status" value="1"/>
</dbReference>
<keyword evidence="1" id="KW-0479">Metal-binding</keyword>
<dbReference type="PROSITE" id="PS50089">
    <property type="entry name" value="ZF_RING_2"/>
    <property type="match status" value="1"/>
</dbReference>
<dbReference type="InterPro" id="IPR013083">
    <property type="entry name" value="Znf_RING/FYVE/PHD"/>
</dbReference>
<dbReference type="InterPro" id="IPR001841">
    <property type="entry name" value="Znf_RING"/>
</dbReference>
<organism evidence="3 4">
    <name type="scientific">Xylaria flabelliformis</name>
    <dbReference type="NCBI Taxonomy" id="2512241"/>
    <lineage>
        <taxon>Eukaryota</taxon>
        <taxon>Fungi</taxon>
        <taxon>Dikarya</taxon>
        <taxon>Ascomycota</taxon>
        <taxon>Pezizomycotina</taxon>
        <taxon>Sordariomycetes</taxon>
        <taxon>Xylariomycetidae</taxon>
        <taxon>Xylariales</taxon>
        <taxon>Xylariaceae</taxon>
        <taxon>Xylaria</taxon>
    </lineage>
</organism>
<keyword evidence="1" id="KW-0863">Zinc-finger</keyword>
<dbReference type="SUPFAM" id="SSF57850">
    <property type="entry name" value="RING/U-box"/>
    <property type="match status" value="1"/>
</dbReference>
<dbReference type="GO" id="GO:0008270">
    <property type="term" value="F:zinc ion binding"/>
    <property type="evidence" value="ECO:0007669"/>
    <property type="project" value="UniProtKB-KW"/>
</dbReference>
<name>A0A553HQZ2_9PEZI</name>
<accession>A0A553HQZ2</accession>
<evidence type="ECO:0000259" key="2">
    <source>
        <dbReference type="PROSITE" id="PS50089"/>
    </source>
</evidence>
<reference evidence="4" key="1">
    <citation type="submission" date="2019-06" db="EMBL/GenBank/DDBJ databases">
        <title>Draft genome sequence of the griseofulvin-producing fungus Xylaria cubensis strain G536.</title>
        <authorList>
            <person name="Mead M.E."/>
            <person name="Raja H.A."/>
            <person name="Steenwyk J.L."/>
            <person name="Knowles S.L."/>
            <person name="Oberlies N.H."/>
            <person name="Rokas A."/>
        </authorList>
    </citation>
    <scope>NUCLEOTIDE SEQUENCE [LARGE SCALE GENOMIC DNA]</scope>
    <source>
        <strain evidence="4">G536</strain>
    </source>
</reference>
<dbReference type="Gene3D" id="3.30.40.10">
    <property type="entry name" value="Zinc/RING finger domain, C3HC4 (zinc finger)"/>
    <property type="match status" value="1"/>
</dbReference>
<dbReference type="OrthoDB" id="8062037at2759"/>
<keyword evidence="1" id="KW-0862">Zinc</keyword>
<proteinExistence type="predicted"/>
<protein>
    <recommendedName>
        <fullName evidence="2">RING-type domain-containing protein</fullName>
    </recommendedName>
</protein>
<gene>
    <name evidence="3" type="ORF">FHL15_008741</name>
</gene>
<sequence length="178" mass="20804">MGQVNQQINSKNANKTVETNNFHQVLKYFDEAGKLKRKDTRLEIGCQICLVKNLALVNLERENPTPDTHEQYTILPFCGHAFGHQCLDHWIDSQSDWPRCPTCRELIYYKEDHIVTFDIQGTLQITATSQAEEIQEIRAMLHSPHCQESIAFVKMVSETFEQRKYLLPYTKYRDPDNK</sequence>
<dbReference type="AlphaFoldDB" id="A0A553HQZ2"/>
<evidence type="ECO:0000313" key="3">
    <source>
        <dbReference type="EMBL" id="TRX90376.1"/>
    </source>
</evidence>
<evidence type="ECO:0000256" key="1">
    <source>
        <dbReference type="PROSITE-ProRule" id="PRU00175"/>
    </source>
</evidence>
<dbReference type="Proteomes" id="UP000319160">
    <property type="component" value="Unassembled WGS sequence"/>
</dbReference>
<keyword evidence="4" id="KW-1185">Reference proteome</keyword>
<evidence type="ECO:0000313" key="4">
    <source>
        <dbReference type="Proteomes" id="UP000319160"/>
    </source>
</evidence>
<comment type="caution">
    <text evidence="3">The sequence shown here is derived from an EMBL/GenBank/DDBJ whole genome shotgun (WGS) entry which is preliminary data.</text>
</comment>